<keyword evidence="2 4" id="KW-0547">Nucleotide-binding</keyword>
<feature type="binding site" evidence="4">
    <location>
        <begin position="4"/>
        <end position="8"/>
    </location>
    <ligand>
        <name>ATP</name>
        <dbReference type="ChEBI" id="CHEBI:30616"/>
    </ligand>
</feature>
<feature type="binding site" evidence="4">
    <location>
        <position position="53"/>
    </location>
    <ligand>
        <name>substrate</name>
    </ligand>
</feature>
<dbReference type="eggNOG" id="COG0212">
    <property type="taxonomic scope" value="Bacteria"/>
</dbReference>
<dbReference type="GO" id="GO:0030272">
    <property type="term" value="F:5-formyltetrahydrofolate cyclo-ligase activity"/>
    <property type="evidence" value="ECO:0007669"/>
    <property type="project" value="UniProtKB-EC"/>
</dbReference>
<dbReference type="GO" id="GO:0009396">
    <property type="term" value="P:folic acid-containing compound biosynthetic process"/>
    <property type="evidence" value="ECO:0007669"/>
    <property type="project" value="TreeGrafter"/>
</dbReference>
<dbReference type="GO" id="GO:0046872">
    <property type="term" value="F:metal ion binding"/>
    <property type="evidence" value="ECO:0007669"/>
    <property type="project" value="UniProtKB-KW"/>
</dbReference>
<comment type="similarity">
    <text evidence="1 5">Belongs to the 5-formyltetrahydrofolate cyclo-ligase family.</text>
</comment>
<evidence type="ECO:0000313" key="7">
    <source>
        <dbReference type="Proteomes" id="UP000007039"/>
    </source>
</evidence>
<keyword evidence="3 4" id="KW-0067">ATP-binding</keyword>
<evidence type="ECO:0000256" key="1">
    <source>
        <dbReference type="ARBA" id="ARBA00010638"/>
    </source>
</evidence>
<dbReference type="STRING" id="768670.Calni_0333"/>
<dbReference type="PANTHER" id="PTHR23407:SF1">
    <property type="entry name" value="5-FORMYLTETRAHYDROFOLATE CYCLO-LIGASE"/>
    <property type="match status" value="1"/>
</dbReference>
<dbReference type="PIRSF" id="PIRSF006806">
    <property type="entry name" value="FTHF_cligase"/>
    <property type="match status" value="1"/>
</dbReference>
<evidence type="ECO:0000256" key="4">
    <source>
        <dbReference type="PIRSR" id="PIRSR006806-1"/>
    </source>
</evidence>
<gene>
    <name evidence="6" type="ordered locus">Calni_0333</name>
</gene>
<dbReference type="NCBIfam" id="TIGR02727">
    <property type="entry name" value="MTHFS_bact"/>
    <property type="match status" value="1"/>
</dbReference>
<evidence type="ECO:0000256" key="2">
    <source>
        <dbReference type="ARBA" id="ARBA00022741"/>
    </source>
</evidence>
<comment type="catalytic activity">
    <reaction evidence="5">
        <text>(6S)-5-formyl-5,6,7,8-tetrahydrofolate + ATP = (6R)-5,10-methenyltetrahydrofolate + ADP + phosphate</text>
        <dbReference type="Rhea" id="RHEA:10488"/>
        <dbReference type="ChEBI" id="CHEBI:30616"/>
        <dbReference type="ChEBI" id="CHEBI:43474"/>
        <dbReference type="ChEBI" id="CHEBI:57455"/>
        <dbReference type="ChEBI" id="CHEBI:57457"/>
        <dbReference type="ChEBI" id="CHEBI:456216"/>
        <dbReference type="EC" id="6.3.3.2"/>
    </reaction>
</comment>
<evidence type="ECO:0000313" key="6">
    <source>
        <dbReference type="EMBL" id="ADR18246.1"/>
    </source>
</evidence>
<dbReference type="GO" id="GO:0005524">
    <property type="term" value="F:ATP binding"/>
    <property type="evidence" value="ECO:0007669"/>
    <property type="project" value="UniProtKB-KW"/>
</dbReference>
<keyword evidence="6" id="KW-0436">Ligase</keyword>
<keyword evidence="5" id="KW-0460">Magnesium</keyword>
<dbReference type="Proteomes" id="UP000007039">
    <property type="component" value="Chromosome"/>
</dbReference>
<dbReference type="Gene3D" id="3.40.50.10420">
    <property type="entry name" value="NagB/RpiA/CoA transferase-like"/>
    <property type="match status" value="1"/>
</dbReference>
<dbReference type="GO" id="GO:0035999">
    <property type="term" value="P:tetrahydrofolate interconversion"/>
    <property type="evidence" value="ECO:0007669"/>
    <property type="project" value="TreeGrafter"/>
</dbReference>
<reference evidence="6 7" key="1">
    <citation type="journal article" date="2011" name="Stand. Genomic Sci.">
        <title>Complete genome sequence of Calditerrivibrio nitroreducens type strain (Yu37-1).</title>
        <authorList>
            <person name="Pitluck S."/>
            <person name="Sikorski J."/>
            <person name="Zeytun A."/>
            <person name="Lapidus A."/>
            <person name="Nolan M."/>
            <person name="Lucas S."/>
            <person name="Hammon N."/>
            <person name="Deshpande S."/>
            <person name="Cheng J.F."/>
            <person name="Tapia R."/>
            <person name="Han C."/>
            <person name="Goodwin L."/>
            <person name="Liolios K."/>
            <person name="Pagani I."/>
            <person name="Ivanova N."/>
            <person name="Mavromatis K."/>
            <person name="Pati A."/>
            <person name="Chen A."/>
            <person name="Palaniappan K."/>
            <person name="Hauser L."/>
            <person name="Chang Y.J."/>
            <person name="Jeffries C.D."/>
            <person name="Detter J.C."/>
            <person name="Brambilla E."/>
            <person name="Djao O.D."/>
            <person name="Rohde M."/>
            <person name="Spring S."/>
            <person name="Goker M."/>
            <person name="Woyke T."/>
            <person name="Bristow J."/>
            <person name="Eisen J.A."/>
            <person name="Markowitz V."/>
            <person name="Hugenholtz P."/>
            <person name="Kyrpides N.C."/>
            <person name="Klenk H.P."/>
            <person name="Land M."/>
        </authorList>
    </citation>
    <scope>NUCLEOTIDE SEQUENCE [LARGE SCALE GENOMIC DNA]</scope>
    <source>
        <strain evidence="7">DSM 19672 / NBRC 101217 / Yu37-1</strain>
    </source>
</reference>
<name>E4TJZ5_CALNY</name>
<feature type="binding site" evidence="4">
    <location>
        <begin position="126"/>
        <end position="134"/>
    </location>
    <ligand>
        <name>ATP</name>
        <dbReference type="ChEBI" id="CHEBI:30616"/>
    </ligand>
</feature>
<keyword evidence="5" id="KW-0479">Metal-binding</keyword>
<proteinExistence type="inferred from homology"/>
<dbReference type="InterPro" id="IPR037171">
    <property type="entry name" value="NagB/RpiA_transferase-like"/>
</dbReference>
<dbReference type="HOGENOM" id="CLU_066245_2_2_0"/>
<dbReference type="OrthoDB" id="9801938at2"/>
<dbReference type="EC" id="6.3.3.2" evidence="5"/>
<evidence type="ECO:0000256" key="5">
    <source>
        <dbReference type="RuleBase" id="RU361279"/>
    </source>
</evidence>
<dbReference type="EMBL" id="CP002347">
    <property type="protein sequence ID" value="ADR18246.1"/>
    <property type="molecule type" value="Genomic_DNA"/>
</dbReference>
<organism evidence="6 7">
    <name type="scientific">Calditerrivibrio nitroreducens (strain DSM 19672 / NBRC 101217 / Yu37-1)</name>
    <dbReference type="NCBI Taxonomy" id="768670"/>
    <lineage>
        <taxon>Bacteria</taxon>
        <taxon>Pseudomonadati</taxon>
        <taxon>Deferribacterota</taxon>
        <taxon>Deferribacteres</taxon>
        <taxon>Deferribacterales</taxon>
        <taxon>Calditerrivibrionaceae</taxon>
    </lineage>
</organism>
<dbReference type="InterPro" id="IPR024185">
    <property type="entry name" value="FTHF_cligase-like_sf"/>
</dbReference>
<keyword evidence="7" id="KW-1185">Reference proteome</keyword>
<dbReference type="Pfam" id="PF01812">
    <property type="entry name" value="5-FTHF_cyc-lig"/>
    <property type="match status" value="1"/>
</dbReference>
<dbReference type="KEGG" id="cni:Calni_0333"/>
<comment type="cofactor">
    <cofactor evidence="5">
        <name>Mg(2+)</name>
        <dbReference type="ChEBI" id="CHEBI:18420"/>
    </cofactor>
</comment>
<dbReference type="PANTHER" id="PTHR23407">
    <property type="entry name" value="ATPASE INHIBITOR/5-FORMYLTETRAHYDROFOLATE CYCLO-LIGASE"/>
    <property type="match status" value="1"/>
</dbReference>
<evidence type="ECO:0000256" key="3">
    <source>
        <dbReference type="ARBA" id="ARBA00022840"/>
    </source>
</evidence>
<dbReference type="SUPFAM" id="SSF100950">
    <property type="entry name" value="NagB/RpiA/CoA transferase-like"/>
    <property type="match status" value="1"/>
</dbReference>
<dbReference type="RefSeq" id="WP_013450462.1">
    <property type="nucleotide sequence ID" value="NC_014758.1"/>
</dbReference>
<dbReference type="InterPro" id="IPR002698">
    <property type="entry name" value="FTHF_cligase"/>
</dbReference>
<sequence length="179" mass="20357">MRDKGFLRREILNLRNCLSLADVDEKSRIIGEIFLNLFGQKESFLLYSSVNKEVRTKFIIDTLYKNGKVVYLPKYGDDGFVPALYNGETSMVKGKFGVMEPASTASSDQFDVIAIPGVVFGLDFNRVGMGKGYYDTMLKKVKGLKVGLSYQFQIVDGIDSDPWDEKMDMIITEENIYRR</sequence>
<protein>
    <recommendedName>
        <fullName evidence="5">5-formyltetrahydrofolate cyclo-ligase</fullName>
        <ecNumber evidence="5">6.3.3.2</ecNumber>
    </recommendedName>
</protein>
<accession>E4TJZ5</accession>
<dbReference type="AlphaFoldDB" id="E4TJZ5"/>